<evidence type="ECO:0000256" key="1">
    <source>
        <dbReference type="ARBA" id="ARBA00004141"/>
    </source>
</evidence>
<evidence type="ECO:0000313" key="7">
    <source>
        <dbReference type="EMBL" id="SVB55523.1"/>
    </source>
</evidence>
<evidence type="ECO:0000256" key="4">
    <source>
        <dbReference type="ARBA" id="ARBA00023136"/>
    </source>
</evidence>
<keyword evidence="4 5" id="KW-0472">Membrane</keyword>
<gene>
    <name evidence="7" type="ORF">METZ01_LOCUS208377</name>
</gene>
<keyword evidence="3 5" id="KW-1133">Transmembrane helix</keyword>
<dbReference type="PANTHER" id="PTHR43229:SF2">
    <property type="entry name" value="NODULATION PROTEIN J"/>
    <property type="match status" value="1"/>
</dbReference>
<name>A0A382EZY3_9ZZZZ</name>
<feature type="transmembrane region" description="Helical" evidence="5">
    <location>
        <begin position="104"/>
        <end position="125"/>
    </location>
</feature>
<evidence type="ECO:0000256" key="5">
    <source>
        <dbReference type="SAM" id="Phobius"/>
    </source>
</evidence>
<dbReference type="GO" id="GO:0016020">
    <property type="term" value="C:membrane"/>
    <property type="evidence" value="ECO:0007669"/>
    <property type="project" value="UniProtKB-SubCell"/>
</dbReference>
<dbReference type="InterPro" id="IPR051784">
    <property type="entry name" value="Nod_factor_ABC_transporter"/>
</dbReference>
<proteinExistence type="predicted"/>
<keyword evidence="2 5" id="KW-0812">Transmembrane</keyword>
<feature type="transmembrane region" description="Helical" evidence="5">
    <location>
        <begin position="27"/>
        <end position="48"/>
    </location>
</feature>
<sequence length="154" mass="17050">MVEFYRGIWVVAYRELLRFVQERSRMISSFAFPLMFLVVFGAGFNRIVGTMTEGVDFIKFMYPGILSMTVVMSSMFSGMSIVWDREFGFLKEILVAPISRTGIVIGKALGGSATAMAQGIILLLLAPFLGISLTFLLVIKYLLLVLLLSLSLSG</sequence>
<dbReference type="InterPro" id="IPR013525">
    <property type="entry name" value="ABC2_TM"/>
</dbReference>
<dbReference type="AlphaFoldDB" id="A0A382EZY3"/>
<accession>A0A382EZY3</accession>
<evidence type="ECO:0000256" key="2">
    <source>
        <dbReference type="ARBA" id="ARBA00022692"/>
    </source>
</evidence>
<feature type="transmembrane region" description="Helical" evidence="5">
    <location>
        <begin position="131"/>
        <end position="152"/>
    </location>
</feature>
<dbReference type="PANTHER" id="PTHR43229">
    <property type="entry name" value="NODULATION PROTEIN J"/>
    <property type="match status" value="1"/>
</dbReference>
<evidence type="ECO:0000256" key="3">
    <source>
        <dbReference type="ARBA" id="ARBA00022989"/>
    </source>
</evidence>
<comment type="subcellular location">
    <subcellularLocation>
        <location evidence="1">Membrane</location>
        <topology evidence="1">Multi-pass membrane protein</topology>
    </subcellularLocation>
</comment>
<reference evidence="7" key="1">
    <citation type="submission" date="2018-05" db="EMBL/GenBank/DDBJ databases">
        <authorList>
            <person name="Lanie J.A."/>
            <person name="Ng W.-L."/>
            <person name="Kazmierczak K.M."/>
            <person name="Andrzejewski T.M."/>
            <person name="Davidsen T.M."/>
            <person name="Wayne K.J."/>
            <person name="Tettelin H."/>
            <person name="Glass J.I."/>
            <person name="Rusch D."/>
            <person name="Podicherti R."/>
            <person name="Tsui H.-C.T."/>
            <person name="Winkler M.E."/>
        </authorList>
    </citation>
    <scope>NUCLEOTIDE SEQUENCE</scope>
</reference>
<organism evidence="7">
    <name type="scientific">marine metagenome</name>
    <dbReference type="NCBI Taxonomy" id="408172"/>
    <lineage>
        <taxon>unclassified sequences</taxon>
        <taxon>metagenomes</taxon>
        <taxon>ecological metagenomes</taxon>
    </lineage>
</organism>
<feature type="transmembrane region" description="Helical" evidence="5">
    <location>
        <begin position="60"/>
        <end position="83"/>
    </location>
</feature>
<feature type="domain" description="ABC-2 type transporter transmembrane" evidence="6">
    <location>
        <begin position="8"/>
        <end position="152"/>
    </location>
</feature>
<dbReference type="Pfam" id="PF01061">
    <property type="entry name" value="ABC2_membrane"/>
    <property type="match status" value="1"/>
</dbReference>
<dbReference type="GO" id="GO:0140359">
    <property type="term" value="F:ABC-type transporter activity"/>
    <property type="evidence" value="ECO:0007669"/>
    <property type="project" value="InterPro"/>
</dbReference>
<protein>
    <recommendedName>
        <fullName evidence="6">ABC-2 type transporter transmembrane domain-containing protein</fullName>
    </recommendedName>
</protein>
<feature type="non-terminal residue" evidence="7">
    <location>
        <position position="154"/>
    </location>
</feature>
<evidence type="ECO:0000259" key="6">
    <source>
        <dbReference type="Pfam" id="PF01061"/>
    </source>
</evidence>
<dbReference type="EMBL" id="UINC01046915">
    <property type="protein sequence ID" value="SVB55523.1"/>
    <property type="molecule type" value="Genomic_DNA"/>
</dbReference>